<dbReference type="EC" id="2.7.7.87" evidence="3 13"/>
<evidence type="ECO:0000256" key="1">
    <source>
        <dbReference type="ARBA" id="ARBA00004496"/>
    </source>
</evidence>
<comment type="function">
    <text evidence="13">Required for the formation of a threonylcarbamoyl group on adenosine at position 37 (t(6)A37) in tRNAs that read codons beginning with adenine.</text>
</comment>
<reference evidence="16" key="1">
    <citation type="journal article" date="2014" name="Int. J. Syst. Evol. Microbiol.">
        <title>Complete genome sequence of Corynebacterium casei LMG S-19264T (=DSM 44701T), isolated from a smear-ripened cheese.</title>
        <authorList>
            <consortium name="US DOE Joint Genome Institute (JGI-PGF)"/>
            <person name="Walter F."/>
            <person name="Albersmeier A."/>
            <person name="Kalinowski J."/>
            <person name="Ruckert C."/>
        </authorList>
    </citation>
    <scope>NUCLEOTIDE SEQUENCE</scope>
    <source>
        <strain evidence="16">KCTC 32020</strain>
    </source>
</reference>
<evidence type="ECO:0000256" key="6">
    <source>
        <dbReference type="ARBA" id="ARBA00022679"/>
    </source>
</evidence>
<comment type="caution">
    <text evidence="16">The sequence shown here is derived from an EMBL/GenBank/DDBJ whole genome shotgun (WGS) entry which is preliminary data.</text>
</comment>
<dbReference type="InterPro" id="IPR017945">
    <property type="entry name" value="DHBP_synth_RibB-like_a/b_dom"/>
</dbReference>
<evidence type="ECO:0000256" key="5">
    <source>
        <dbReference type="ARBA" id="ARBA00022490"/>
    </source>
</evidence>
<evidence type="ECO:0000256" key="7">
    <source>
        <dbReference type="ARBA" id="ARBA00022694"/>
    </source>
</evidence>
<evidence type="ECO:0000256" key="10">
    <source>
        <dbReference type="ARBA" id="ARBA00022840"/>
    </source>
</evidence>
<evidence type="ECO:0000256" key="11">
    <source>
        <dbReference type="ARBA" id="ARBA00029774"/>
    </source>
</evidence>
<keyword evidence="7 13" id="KW-0819">tRNA processing</keyword>
<organism evidence="16 17">
    <name type="scientific">Vulcaniibacterium thermophilum</name>
    <dbReference type="NCBI Taxonomy" id="1169913"/>
    <lineage>
        <taxon>Bacteria</taxon>
        <taxon>Pseudomonadati</taxon>
        <taxon>Pseudomonadota</taxon>
        <taxon>Gammaproteobacteria</taxon>
        <taxon>Lysobacterales</taxon>
        <taxon>Lysobacteraceae</taxon>
        <taxon>Vulcaniibacterium</taxon>
    </lineage>
</organism>
<protein>
    <recommendedName>
        <fullName evidence="4 13">Threonylcarbamoyl-AMP synthase</fullName>
        <shortName evidence="13">TC-AMP synthase</shortName>
        <ecNumber evidence="3 13">2.7.7.87</ecNumber>
    </recommendedName>
    <alternativeName>
        <fullName evidence="11 13">L-threonylcarbamoyladenylate synthase</fullName>
    </alternativeName>
</protein>
<evidence type="ECO:0000259" key="15">
    <source>
        <dbReference type="PROSITE" id="PS51163"/>
    </source>
</evidence>
<evidence type="ECO:0000313" key="16">
    <source>
        <dbReference type="EMBL" id="GHE30278.1"/>
    </source>
</evidence>
<keyword evidence="8 13" id="KW-0548">Nucleotidyltransferase</keyword>
<feature type="binding site" evidence="14">
    <location>
        <position position="29"/>
    </location>
    <ligand>
        <name>L-threonine</name>
        <dbReference type="ChEBI" id="CHEBI:57926"/>
    </ligand>
</feature>
<dbReference type="NCBIfam" id="TIGR00057">
    <property type="entry name" value="L-threonylcarbamoyladenylate synthase"/>
    <property type="match status" value="1"/>
</dbReference>
<dbReference type="InterPro" id="IPR038385">
    <property type="entry name" value="Sua5/YwlC_C"/>
</dbReference>
<feature type="binding site" evidence="14">
    <location>
        <position position="135"/>
    </location>
    <ligand>
        <name>L-threonine</name>
        <dbReference type="ChEBI" id="CHEBI:57926"/>
    </ligand>
</feature>
<keyword evidence="5 13" id="KW-0963">Cytoplasm</keyword>
<dbReference type="GO" id="GO:0006450">
    <property type="term" value="P:regulation of translational fidelity"/>
    <property type="evidence" value="ECO:0007669"/>
    <property type="project" value="TreeGrafter"/>
</dbReference>
<dbReference type="PANTHER" id="PTHR17490:SF16">
    <property type="entry name" value="THREONYLCARBAMOYL-AMP SYNTHASE"/>
    <property type="match status" value="1"/>
</dbReference>
<dbReference type="InterPro" id="IPR006070">
    <property type="entry name" value="Sua5-like_dom"/>
</dbReference>
<dbReference type="InterPro" id="IPR010923">
    <property type="entry name" value="T(6)A37_SUA5"/>
</dbReference>
<feature type="binding site" evidence="14">
    <location>
        <position position="61"/>
    </location>
    <ligand>
        <name>L-threonine</name>
        <dbReference type="ChEBI" id="CHEBI:57926"/>
    </ligand>
</feature>
<evidence type="ECO:0000256" key="12">
    <source>
        <dbReference type="ARBA" id="ARBA00048366"/>
    </source>
</evidence>
<comment type="similarity">
    <text evidence="2 13">Belongs to the SUA5 family.</text>
</comment>
<dbReference type="GO" id="GO:0000049">
    <property type="term" value="F:tRNA binding"/>
    <property type="evidence" value="ECO:0007669"/>
    <property type="project" value="TreeGrafter"/>
</dbReference>
<dbReference type="InterPro" id="IPR005145">
    <property type="entry name" value="Sua5_C"/>
</dbReference>
<gene>
    <name evidence="16" type="ORF">GCM10007167_10330</name>
</gene>
<evidence type="ECO:0000256" key="2">
    <source>
        <dbReference type="ARBA" id="ARBA00007663"/>
    </source>
</evidence>
<dbReference type="PANTHER" id="PTHR17490">
    <property type="entry name" value="SUA5"/>
    <property type="match status" value="1"/>
</dbReference>
<dbReference type="GO" id="GO:0003725">
    <property type="term" value="F:double-stranded RNA binding"/>
    <property type="evidence" value="ECO:0007669"/>
    <property type="project" value="UniProtKB-UniRule"/>
</dbReference>
<dbReference type="AlphaFoldDB" id="A0A918YZF1"/>
<accession>A0A918YZF1</accession>
<evidence type="ECO:0000256" key="4">
    <source>
        <dbReference type="ARBA" id="ARBA00015492"/>
    </source>
</evidence>
<dbReference type="Pfam" id="PF01300">
    <property type="entry name" value="Sua5_yciO_yrdC"/>
    <property type="match status" value="1"/>
</dbReference>
<dbReference type="RefSeq" id="WP_146475083.1">
    <property type="nucleotide sequence ID" value="NZ_BNCF01000004.1"/>
</dbReference>
<keyword evidence="10 13" id="KW-0067">ATP-binding</keyword>
<feature type="binding site" evidence="14">
    <location>
        <position position="175"/>
    </location>
    <ligand>
        <name>L-threonine</name>
        <dbReference type="ChEBI" id="CHEBI:57926"/>
    </ligand>
</feature>
<dbReference type="OrthoDB" id="9814580at2"/>
<sequence length="329" mass="34030">MFPSSDDAAIEAAVAALRRGEVIGLPTETVYGLAADAENADAVRRVFALKGRPADHPLIVHLQGPEALDGWARAFPAEARRLAEAFWPGPLTLILPRGACASDAVTGGQDTVGLRVPAHPLAQAVLRRFGGGLAAPSANRFGRTSPTTAQHVRDEFGDAVPVVLDGGECDVGIESTIVDCSGDHVRVLRPGMITVAALEAVLGRPVEAAARKDAPRVPGALAAHYAPRTPMRLLARDALERAWAAHPAPADVRVLAVGALPATAHGIALPADARGYAHGLYAALRALDAAGAALLLVERPPEGGDWVAVHDRLGRAAVGAGHDADRRSG</sequence>
<dbReference type="SUPFAM" id="SSF55821">
    <property type="entry name" value="YrdC/RibB"/>
    <property type="match status" value="1"/>
</dbReference>
<dbReference type="Gene3D" id="3.40.50.11030">
    <property type="entry name" value="Threonylcarbamoyl-AMP synthase, C-terminal domain"/>
    <property type="match status" value="1"/>
</dbReference>
<keyword evidence="9 13" id="KW-0547">Nucleotide-binding</keyword>
<evidence type="ECO:0000313" key="17">
    <source>
        <dbReference type="Proteomes" id="UP000636453"/>
    </source>
</evidence>
<feature type="domain" description="YrdC-like" evidence="15">
    <location>
        <begin position="7"/>
        <end position="193"/>
    </location>
</feature>
<keyword evidence="6 13" id="KW-0808">Transferase</keyword>
<dbReference type="Proteomes" id="UP000636453">
    <property type="component" value="Unassembled WGS sequence"/>
</dbReference>
<proteinExistence type="inferred from homology"/>
<feature type="binding site" evidence="14">
    <location>
        <position position="111"/>
    </location>
    <ligand>
        <name>ATP</name>
        <dbReference type="ChEBI" id="CHEBI:30616"/>
    </ligand>
</feature>
<evidence type="ECO:0000256" key="14">
    <source>
        <dbReference type="PIRSR" id="PIRSR004930-1"/>
    </source>
</evidence>
<evidence type="ECO:0000256" key="13">
    <source>
        <dbReference type="PIRNR" id="PIRNR004930"/>
    </source>
</evidence>
<dbReference type="GO" id="GO:0005737">
    <property type="term" value="C:cytoplasm"/>
    <property type="evidence" value="ECO:0007669"/>
    <property type="project" value="UniProtKB-SubCell"/>
</dbReference>
<dbReference type="FunFam" id="3.90.870.10:FF:000009">
    <property type="entry name" value="Threonylcarbamoyl-AMP synthase, putative"/>
    <property type="match status" value="1"/>
</dbReference>
<dbReference type="Gene3D" id="3.90.870.10">
    <property type="entry name" value="DHBP synthase"/>
    <property type="match status" value="1"/>
</dbReference>
<comment type="catalytic activity">
    <reaction evidence="12 13">
        <text>L-threonine + hydrogencarbonate + ATP = L-threonylcarbamoyladenylate + diphosphate + H2O</text>
        <dbReference type="Rhea" id="RHEA:36407"/>
        <dbReference type="ChEBI" id="CHEBI:15377"/>
        <dbReference type="ChEBI" id="CHEBI:17544"/>
        <dbReference type="ChEBI" id="CHEBI:30616"/>
        <dbReference type="ChEBI" id="CHEBI:33019"/>
        <dbReference type="ChEBI" id="CHEBI:57926"/>
        <dbReference type="ChEBI" id="CHEBI:73682"/>
        <dbReference type="EC" id="2.7.7.87"/>
    </reaction>
</comment>
<evidence type="ECO:0000256" key="3">
    <source>
        <dbReference type="ARBA" id="ARBA00012584"/>
    </source>
</evidence>
<dbReference type="GO" id="GO:0005524">
    <property type="term" value="F:ATP binding"/>
    <property type="evidence" value="ECO:0007669"/>
    <property type="project" value="UniProtKB-UniRule"/>
</dbReference>
<feature type="binding site" evidence="14">
    <location>
        <position position="225"/>
    </location>
    <ligand>
        <name>ATP</name>
        <dbReference type="ChEBI" id="CHEBI:30616"/>
    </ligand>
</feature>
<dbReference type="GO" id="GO:0008033">
    <property type="term" value="P:tRNA processing"/>
    <property type="evidence" value="ECO:0007669"/>
    <property type="project" value="UniProtKB-KW"/>
</dbReference>
<dbReference type="GO" id="GO:0061710">
    <property type="term" value="F:L-threonylcarbamoyladenylate synthase"/>
    <property type="evidence" value="ECO:0007669"/>
    <property type="project" value="UniProtKB-EC"/>
</dbReference>
<dbReference type="PROSITE" id="PS51163">
    <property type="entry name" value="YRDC"/>
    <property type="match status" value="1"/>
</dbReference>
<feature type="binding site" evidence="14">
    <location>
        <position position="137"/>
    </location>
    <ligand>
        <name>ATP</name>
        <dbReference type="ChEBI" id="CHEBI:30616"/>
    </ligand>
</feature>
<feature type="binding site" evidence="14">
    <location>
        <position position="145"/>
    </location>
    <ligand>
        <name>ATP</name>
        <dbReference type="ChEBI" id="CHEBI:30616"/>
    </ligand>
</feature>
<feature type="binding site" evidence="14">
    <location>
        <position position="52"/>
    </location>
    <ligand>
        <name>ATP</name>
        <dbReference type="ChEBI" id="CHEBI:30616"/>
    </ligand>
</feature>
<keyword evidence="17" id="KW-1185">Reference proteome</keyword>
<evidence type="ECO:0000256" key="9">
    <source>
        <dbReference type="ARBA" id="ARBA00022741"/>
    </source>
</evidence>
<feature type="binding site" evidence="14">
    <location>
        <position position="115"/>
    </location>
    <ligand>
        <name>L-threonine</name>
        <dbReference type="ChEBI" id="CHEBI:57926"/>
    </ligand>
</feature>
<dbReference type="Pfam" id="PF03481">
    <property type="entry name" value="Sua5_C"/>
    <property type="match status" value="1"/>
</dbReference>
<dbReference type="EMBL" id="BNCF01000004">
    <property type="protein sequence ID" value="GHE30278.1"/>
    <property type="molecule type" value="Genomic_DNA"/>
</dbReference>
<reference evidence="16" key="2">
    <citation type="submission" date="2020-09" db="EMBL/GenBank/DDBJ databases">
        <authorList>
            <person name="Sun Q."/>
            <person name="Kim S."/>
        </authorList>
    </citation>
    <scope>NUCLEOTIDE SEQUENCE</scope>
    <source>
        <strain evidence="16">KCTC 32020</strain>
    </source>
</reference>
<dbReference type="InterPro" id="IPR050156">
    <property type="entry name" value="TC-AMP_synthase_SUA5"/>
</dbReference>
<name>A0A918YZF1_9GAMM</name>
<feature type="binding site" evidence="14">
    <location>
        <position position="189"/>
    </location>
    <ligand>
        <name>ATP</name>
        <dbReference type="ChEBI" id="CHEBI:30616"/>
    </ligand>
</feature>
<dbReference type="PIRSF" id="PIRSF004930">
    <property type="entry name" value="Tln_factor_SUA5"/>
    <property type="match status" value="1"/>
</dbReference>
<comment type="subcellular location">
    <subcellularLocation>
        <location evidence="1 13">Cytoplasm</location>
    </subcellularLocation>
</comment>
<evidence type="ECO:0000256" key="8">
    <source>
        <dbReference type="ARBA" id="ARBA00022695"/>
    </source>
</evidence>